<gene>
    <name evidence="5" type="ORF">NU09_0385</name>
</gene>
<dbReference type="Pfam" id="PF18962">
    <property type="entry name" value="Por_Secre_tail"/>
    <property type="match status" value="1"/>
</dbReference>
<dbReference type="AlphaFoldDB" id="A0A444WIU8"/>
<sequence>MLKRITLLLALSGCCTLHAQQSCDQAVAIGEGQYNATFSAGSEVPVNCLDDGSPTMGIWYSYTGTEDHNVIISTNIPGQPNHDTRVMVYSGECSSLNCIASDDDSGGSLTSLVVFSAVAGETYYIAFDNRWEANAFIFTVTETVFQLPMFTTQNISIDGDYKICVTDLNGDYLDDIVAPSNGTVYVLYQDSNGSGFTSAALSAPSTVFMPSWSMAAGDFDKNGYNDLLYGYDSGAAIMLANEDGTAFSDIIESPSNFYLFSQRTNFVDINNDGNLDAFVCHDVQPNVYFLNDGEGGYEFIQGGLGDYPEGGNYGSIWVDYDNDGDQDLFIAKCRGGGDPAAMNELHRNDGNGVFTTVASADTNESNMADMIQTWSSAWGDYDNDGYMDAFVGASSFIAGHHKLMHNNGDGTFSDVTAGTGFESFDGITHDHFAHDFNNDGFIDVFGGNNTIMLNNGDMTFSPMLVPGGSGPIGDLNNDGFLDIYNGNKILFNNSNDNNWMKITLEGNESNRNGIGARVEIHATGGTWTQQIRDVRSGDSFEYMSSLNVHFGLGQTETVDQLVIKWPSGLIDVINNPTINQTTHVTEGQTLGTAQIQKTPFTLYPNPAKSYIKVDMQNNEIVSAIIYSLNGKVVSTLQVTDNTIPVENLAQGTYGIILKDSAGKYFTTKIIKE</sequence>
<evidence type="ECO:0000259" key="4">
    <source>
        <dbReference type="Pfam" id="PF18962"/>
    </source>
</evidence>
<accession>A0A444WIU8</accession>
<dbReference type="PANTHER" id="PTHR16026">
    <property type="entry name" value="CARTILAGE ACIDIC PROTEIN 1"/>
    <property type="match status" value="1"/>
</dbReference>
<protein>
    <submittedName>
        <fullName evidence="5">Por secretion system C-terminal sorting domain containing protein</fullName>
    </submittedName>
</protein>
<dbReference type="Proteomes" id="UP000289775">
    <property type="component" value="Unassembled WGS sequence"/>
</dbReference>
<dbReference type="InterPro" id="IPR013517">
    <property type="entry name" value="FG-GAP"/>
</dbReference>
<dbReference type="Pfam" id="PF13517">
    <property type="entry name" value="FG-GAP_3"/>
    <property type="match status" value="3"/>
</dbReference>
<keyword evidence="1 2" id="KW-0732">Signal</keyword>
<reference evidence="5 6" key="1">
    <citation type="submission" date="2014-12" db="EMBL/GenBank/DDBJ databases">
        <title>Genome sequence of Flavobacterium beibuense RSKm HC5.</title>
        <authorList>
            <person name="Kim J.F."/>
            <person name="Song J.Y."/>
            <person name="Kwak M.-J."/>
            <person name="Lee S.-W."/>
        </authorList>
    </citation>
    <scope>NUCLEOTIDE SEQUENCE [LARGE SCALE GENOMIC DNA]</scope>
    <source>
        <strain evidence="5 6">RSKm HC5</strain>
    </source>
</reference>
<dbReference type="Gene3D" id="2.130.10.130">
    <property type="entry name" value="Integrin alpha, N-terminal"/>
    <property type="match status" value="2"/>
</dbReference>
<evidence type="ECO:0000313" key="6">
    <source>
        <dbReference type="Proteomes" id="UP000289775"/>
    </source>
</evidence>
<evidence type="ECO:0000256" key="1">
    <source>
        <dbReference type="ARBA" id="ARBA00022729"/>
    </source>
</evidence>
<organism evidence="5 6">
    <name type="scientific">Flavobacterium beibuense</name>
    <dbReference type="NCBI Taxonomy" id="657326"/>
    <lineage>
        <taxon>Bacteria</taxon>
        <taxon>Pseudomonadati</taxon>
        <taxon>Bacteroidota</taxon>
        <taxon>Flavobacteriia</taxon>
        <taxon>Flavobacteriales</taxon>
        <taxon>Flavobacteriaceae</taxon>
        <taxon>Flavobacterium</taxon>
    </lineage>
</organism>
<dbReference type="EMBL" id="JUIW01000001">
    <property type="protein sequence ID" value="RYJ45793.1"/>
    <property type="molecule type" value="Genomic_DNA"/>
</dbReference>
<proteinExistence type="predicted"/>
<dbReference type="Pfam" id="PF07593">
    <property type="entry name" value="UnbV_ASPIC"/>
    <property type="match status" value="1"/>
</dbReference>
<dbReference type="PANTHER" id="PTHR16026:SF0">
    <property type="entry name" value="CARTILAGE ACIDIC PROTEIN 1"/>
    <property type="match status" value="1"/>
</dbReference>
<dbReference type="InterPro" id="IPR026444">
    <property type="entry name" value="Secre_tail"/>
</dbReference>
<dbReference type="InterPro" id="IPR028994">
    <property type="entry name" value="Integrin_alpha_N"/>
</dbReference>
<name>A0A444WIU8_9FLAO</name>
<dbReference type="RefSeq" id="WP_129749553.1">
    <property type="nucleotide sequence ID" value="NZ_JUIW01000001.1"/>
</dbReference>
<keyword evidence="6" id="KW-1185">Reference proteome</keyword>
<feature type="domain" description="ASPIC/UnbV" evidence="3">
    <location>
        <begin position="513"/>
        <end position="582"/>
    </location>
</feature>
<dbReference type="InterPro" id="IPR011519">
    <property type="entry name" value="UnbV_ASPIC"/>
</dbReference>
<comment type="caution">
    <text evidence="5">The sequence shown here is derived from an EMBL/GenBank/DDBJ whole genome shotgun (WGS) entry which is preliminary data.</text>
</comment>
<dbReference type="OrthoDB" id="9816120at2"/>
<evidence type="ECO:0000259" key="3">
    <source>
        <dbReference type="Pfam" id="PF07593"/>
    </source>
</evidence>
<feature type="domain" description="Secretion system C-terminal sorting" evidence="4">
    <location>
        <begin position="602"/>
        <end position="670"/>
    </location>
</feature>
<feature type="chain" id="PRO_5019278695" evidence="2">
    <location>
        <begin position="20"/>
        <end position="672"/>
    </location>
</feature>
<dbReference type="NCBIfam" id="TIGR04183">
    <property type="entry name" value="Por_Secre_tail"/>
    <property type="match status" value="1"/>
</dbReference>
<feature type="signal peptide" evidence="2">
    <location>
        <begin position="1"/>
        <end position="19"/>
    </location>
</feature>
<dbReference type="InterPro" id="IPR027039">
    <property type="entry name" value="Crtac1"/>
</dbReference>
<dbReference type="SUPFAM" id="SSF69318">
    <property type="entry name" value="Integrin alpha N-terminal domain"/>
    <property type="match status" value="1"/>
</dbReference>
<evidence type="ECO:0000256" key="2">
    <source>
        <dbReference type="SAM" id="SignalP"/>
    </source>
</evidence>
<evidence type="ECO:0000313" key="5">
    <source>
        <dbReference type="EMBL" id="RYJ45793.1"/>
    </source>
</evidence>